<dbReference type="OrthoDB" id="2168335at2"/>
<dbReference type="PROSITE" id="PS51257">
    <property type="entry name" value="PROKAR_LIPOPROTEIN"/>
    <property type="match status" value="1"/>
</dbReference>
<feature type="chain" id="PRO_5038664538" description="YqgU-like 6-bladed beta-propeller domain-containing protein" evidence="1">
    <location>
        <begin position="22"/>
        <end position="364"/>
    </location>
</feature>
<evidence type="ECO:0000256" key="1">
    <source>
        <dbReference type="SAM" id="SignalP"/>
    </source>
</evidence>
<evidence type="ECO:0000313" key="4">
    <source>
        <dbReference type="Proteomes" id="UP000234748"/>
    </source>
</evidence>
<keyword evidence="4" id="KW-1185">Reference proteome</keyword>
<dbReference type="Proteomes" id="UP000234748">
    <property type="component" value="Unassembled WGS sequence"/>
</dbReference>
<dbReference type="AlphaFoldDB" id="A0A2N5M4A3"/>
<gene>
    <name evidence="3" type="ORF">CUU66_14690</name>
</gene>
<dbReference type="SUPFAM" id="SSF69304">
    <property type="entry name" value="Tricorn protease N-terminal domain"/>
    <property type="match status" value="1"/>
</dbReference>
<evidence type="ECO:0000313" key="3">
    <source>
        <dbReference type="EMBL" id="PLT29190.1"/>
    </source>
</evidence>
<protein>
    <recommendedName>
        <fullName evidence="2">YqgU-like 6-bladed beta-propeller domain-containing protein</fullName>
    </recommendedName>
</protein>
<dbReference type="RefSeq" id="WP_101643454.1">
    <property type="nucleotide sequence ID" value="NZ_PGUY01000045.1"/>
</dbReference>
<dbReference type="EMBL" id="PGUY01000045">
    <property type="protein sequence ID" value="PLT29190.1"/>
    <property type="molecule type" value="Genomic_DNA"/>
</dbReference>
<comment type="caution">
    <text evidence="3">The sequence shown here is derived from an EMBL/GenBank/DDBJ whole genome shotgun (WGS) entry which is preliminary data.</text>
</comment>
<name>A0A2N5M4A3_9BACI</name>
<dbReference type="Pfam" id="PF21101">
    <property type="entry name" value="YqgU"/>
    <property type="match status" value="1"/>
</dbReference>
<accession>A0A2N5M4A3</accession>
<sequence>MKGSWKSVCILPLSISLIATGCQFSSSDQKEPVKIPKAHGHASSNHTSIPKKINAGEEQIDKIAGWINDEEIVFSTLQGTQSLLKKMNVKSGSQSILYKSPSVISSVYISPDQSRLVIHSSLSNKKAELHVIKADGSELYTIALPSTEIHIAWNPFNEDQFLVTTFAEDWSFRCFAVDSKEQTVEDVNSAQPFVQWHSNEEYLYLDWDQEKTDKSAPLMSKQISGQSKTVIKNRVIEFKQEEDGLVTLENNSSGEGKYTFYDKDLREIGSFKVPLLESMSGWILPQTDNGSNHKFAAVIPNYKRDGNETYQLIQYNWKTGKRTIIIKDSPNEPIQLSPGGNWCLMGNRLEKIINLETKEIFNLL</sequence>
<organism evidence="3 4">
    <name type="scientific">Peribacillus deserti</name>
    <dbReference type="NCBI Taxonomy" id="673318"/>
    <lineage>
        <taxon>Bacteria</taxon>
        <taxon>Bacillati</taxon>
        <taxon>Bacillota</taxon>
        <taxon>Bacilli</taxon>
        <taxon>Bacillales</taxon>
        <taxon>Bacillaceae</taxon>
        <taxon>Peribacillus</taxon>
    </lineage>
</organism>
<keyword evidence="1" id="KW-0732">Signal</keyword>
<dbReference type="InterPro" id="IPR011042">
    <property type="entry name" value="6-blade_b-propeller_TolB-like"/>
</dbReference>
<feature type="domain" description="YqgU-like 6-bladed beta-propeller" evidence="2">
    <location>
        <begin position="88"/>
        <end position="346"/>
    </location>
</feature>
<evidence type="ECO:0000259" key="2">
    <source>
        <dbReference type="Pfam" id="PF21101"/>
    </source>
</evidence>
<reference evidence="3 4" key="1">
    <citation type="submission" date="2017-11" db="EMBL/GenBank/DDBJ databases">
        <title>Comparitive Functional Genomics of Dry Heat Resistant strains isolated from the Viking Spacecraft.</title>
        <authorList>
            <person name="Seuylemezian A."/>
            <person name="Cooper K."/>
            <person name="Vaishampayan P."/>
        </authorList>
    </citation>
    <scope>NUCLEOTIDE SEQUENCE [LARGE SCALE GENOMIC DNA]</scope>
    <source>
        <strain evidence="3 4">V1-29</strain>
    </source>
</reference>
<feature type="signal peptide" evidence="1">
    <location>
        <begin position="1"/>
        <end position="21"/>
    </location>
</feature>
<dbReference type="Gene3D" id="2.120.10.30">
    <property type="entry name" value="TolB, C-terminal domain"/>
    <property type="match status" value="1"/>
</dbReference>
<dbReference type="InterPro" id="IPR048421">
    <property type="entry name" value="YqgU_beta-prop"/>
</dbReference>
<proteinExistence type="predicted"/>